<proteinExistence type="predicted"/>
<dbReference type="KEGG" id="mag:amb0840"/>
<feature type="compositionally biased region" description="Basic and acidic residues" evidence="1">
    <location>
        <begin position="168"/>
        <end position="178"/>
    </location>
</feature>
<reference evidence="2 3" key="1">
    <citation type="journal article" date="2005" name="DNA Res.">
        <title>Complete genome sequence of the facultative anaerobic magnetotactic bacterium Magnetospirillum sp. strain AMB-1.</title>
        <authorList>
            <person name="Matsunaga T."/>
            <person name="Okamura Y."/>
            <person name="Fukuda Y."/>
            <person name="Wahyudi A.T."/>
            <person name="Murase Y."/>
            <person name="Takeyama H."/>
        </authorList>
    </citation>
    <scope>NUCLEOTIDE SEQUENCE [LARGE SCALE GENOMIC DNA]</scope>
    <source>
        <strain evidence="3">ATCC 700264 / AMB-1</strain>
    </source>
</reference>
<feature type="region of interest" description="Disordered" evidence="1">
    <location>
        <begin position="137"/>
        <end position="178"/>
    </location>
</feature>
<organism evidence="2 3">
    <name type="scientific">Paramagnetospirillum magneticum (strain ATCC 700264 / AMB-1)</name>
    <name type="common">Magnetospirillum magneticum</name>
    <dbReference type="NCBI Taxonomy" id="342108"/>
    <lineage>
        <taxon>Bacteria</taxon>
        <taxon>Pseudomonadati</taxon>
        <taxon>Pseudomonadota</taxon>
        <taxon>Alphaproteobacteria</taxon>
        <taxon>Rhodospirillales</taxon>
        <taxon>Magnetospirillaceae</taxon>
        <taxon>Paramagnetospirillum</taxon>
    </lineage>
</organism>
<protein>
    <submittedName>
        <fullName evidence="2">Uncharacterized protein</fullName>
    </submittedName>
</protein>
<name>Q2W931_PARM1</name>
<accession>Q2W931</accession>
<dbReference type="STRING" id="342108.amb0840"/>
<evidence type="ECO:0000256" key="1">
    <source>
        <dbReference type="SAM" id="MobiDB-lite"/>
    </source>
</evidence>
<dbReference type="AlphaFoldDB" id="Q2W931"/>
<evidence type="ECO:0000313" key="3">
    <source>
        <dbReference type="Proteomes" id="UP000007058"/>
    </source>
</evidence>
<dbReference type="HOGENOM" id="CLU_1271028_0_0_5"/>
<sequence length="217" mass="23232">MLYRRRLAYFLIVIGALAEVWDSDICCLSRFYPEGGIARCIAPIVTEFYVARRLATIFLRRHEIAPTRMVKEGRLGYDPAMSDAPPDFKALARRYLDLWQEQVAAVAADPALAEAVARGVAMMTQSAAAVAQATGLKVNQPDGGPKAENTSQQPGGPDGAASPGAAPHDPRLDPDELARRVTALEGRIARLEAALGGGGADPGAKPRRGRTRRLDSA</sequence>
<gene>
    <name evidence="2" type="ordered locus">amb0840</name>
</gene>
<dbReference type="Proteomes" id="UP000007058">
    <property type="component" value="Chromosome"/>
</dbReference>
<evidence type="ECO:0000313" key="2">
    <source>
        <dbReference type="EMBL" id="BAE49644.1"/>
    </source>
</evidence>
<keyword evidence="3" id="KW-1185">Reference proteome</keyword>
<dbReference type="EMBL" id="AP007255">
    <property type="protein sequence ID" value="BAE49644.1"/>
    <property type="molecule type" value="Genomic_DNA"/>
</dbReference>
<feature type="region of interest" description="Disordered" evidence="1">
    <location>
        <begin position="192"/>
        <end position="217"/>
    </location>
</feature>